<evidence type="ECO:0000313" key="3">
    <source>
        <dbReference type="EMBL" id="NYH93768.1"/>
    </source>
</evidence>
<dbReference type="InterPro" id="IPR032710">
    <property type="entry name" value="NTF2-like_dom_sf"/>
</dbReference>
<feature type="domain" description="SnoaL-like" evidence="2">
    <location>
        <begin position="15"/>
        <end position="132"/>
    </location>
</feature>
<comment type="caution">
    <text evidence="3">The sequence shown here is derived from an EMBL/GenBank/DDBJ whole genome shotgun (WGS) entry which is preliminary data.</text>
</comment>
<evidence type="ECO:0000256" key="1">
    <source>
        <dbReference type="SAM" id="MobiDB-lite"/>
    </source>
</evidence>
<dbReference type="InterPro" id="IPR037401">
    <property type="entry name" value="SnoaL-like"/>
</dbReference>
<dbReference type="CDD" id="cd00531">
    <property type="entry name" value="NTF2_like"/>
    <property type="match status" value="1"/>
</dbReference>
<protein>
    <recommendedName>
        <fullName evidence="2">SnoaL-like domain-containing protein</fullName>
    </recommendedName>
</protein>
<dbReference type="Pfam" id="PF13577">
    <property type="entry name" value="SnoaL_4"/>
    <property type="match status" value="2"/>
</dbReference>
<dbReference type="SUPFAM" id="SSF54427">
    <property type="entry name" value="NTF2-like"/>
    <property type="match status" value="2"/>
</dbReference>
<feature type="compositionally biased region" description="Polar residues" evidence="1">
    <location>
        <begin position="138"/>
        <end position="147"/>
    </location>
</feature>
<proteinExistence type="predicted"/>
<organism evidence="3 4">
    <name type="scientific">Novosphingobium marinum</name>
    <dbReference type="NCBI Taxonomy" id="1514948"/>
    <lineage>
        <taxon>Bacteria</taxon>
        <taxon>Pseudomonadati</taxon>
        <taxon>Pseudomonadota</taxon>
        <taxon>Alphaproteobacteria</taxon>
        <taxon>Sphingomonadales</taxon>
        <taxon>Sphingomonadaceae</taxon>
        <taxon>Novosphingobium</taxon>
    </lineage>
</organism>
<reference evidence="3 4" key="1">
    <citation type="submission" date="2020-07" db="EMBL/GenBank/DDBJ databases">
        <title>Genomic Encyclopedia of Type Strains, Phase IV (KMG-IV): sequencing the most valuable type-strain genomes for metagenomic binning, comparative biology and taxonomic classification.</title>
        <authorList>
            <person name="Goeker M."/>
        </authorList>
    </citation>
    <scope>NUCLEOTIDE SEQUENCE [LARGE SCALE GENOMIC DNA]</scope>
    <source>
        <strain evidence="3 4">DSM 29043</strain>
    </source>
</reference>
<gene>
    <name evidence="3" type="ORF">FHS75_000073</name>
</gene>
<dbReference type="Gene3D" id="3.10.450.50">
    <property type="match status" value="2"/>
</dbReference>
<keyword evidence="4" id="KW-1185">Reference proteome</keyword>
<dbReference type="Proteomes" id="UP000522081">
    <property type="component" value="Unassembled WGS sequence"/>
</dbReference>
<dbReference type="RefSeq" id="WP_179405743.1">
    <property type="nucleotide sequence ID" value="NZ_BMGF01000001.1"/>
</dbReference>
<dbReference type="EMBL" id="JACBZF010000001">
    <property type="protein sequence ID" value="NYH93768.1"/>
    <property type="molecule type" value="Genomic_DNA"/>
</dbReference>
<dbReference type="AlphaFoldDB" id="A0A7Z0BT62"/>
<sequence length="358" mass="38614">MQDAASARPAVSPDDLAARHQILNALAVHSRGVDRADATLLGSAYHDDATVDYGFFAGPAKDLVAILADAQAGTPPTLHRTAAPFIRVSGDTAVSESYVIAYVEEADAQRIVFGRYLDRHEGRDGVWRLTHRQYLLEGNSNRPNSNARPAAPGDDPNYVPQGGKRGADPGSAFLSHFRAKGKSMASASPASTGLDAALARAEIQDLVMSYCRGVDRGDGDLLRSIFADDATVSLGITNGTASQFAQDIVAFVTSDVVEVVFHSVANQWIEVRGDSAVGEHYAIANMVSQGQETLTGGRYLDSYEKRDGRWLIVERVFVTDWTSTQPSTMQKDGIYEALSWGRNDMSDPVYDLWRSAGG</sequence>
<feature type="region of interest" description="Disordered" evidence="1">
    <location>
        <begin position="138"/>
        <end position="165"/>
    </location>
</feature>
<evidence type="ECO:0000259" key="2">
    <source>
        <dbReference type="Pfam" id="PF13577"/>
    </source>
</evidence>
<accession>A0A7Z0BT62</accession>
<evidence type="ECO:0000313" key="4">
    <source>
        <dbReference type="Proteomes" id="UP000522081"/>
    </source>
</evidence>
<name>A0A7Z0BT62_9SPHN</name>
<feature type="domain" description="SnoaL-like" evidence="2">
    <location>
        <begin position="197"/>
        <end position="315"/>
    </location>
</feature>